<dbReference type="PANTHER" id="PTHR43245:SF56">
    <property type="entry name" value="BIFUNCTIONAL DTDP-4-DEHYDRORHAMNOSE 3,5-EPIMERASE_DTDP-4-DEHYDRORHAMNOSE REDUCTASE"/>
    <property type="match status" value="1"/>
</dbReference>
<accession>A0A2S2E3K9</accession>
<evidence type="ECO:0000313" key="2">
    <source>
        <dbReference type="EMBL" id="AWL12179.1"/>
    </source>
</evidence>
<keyword evidence="2" id="KW-0413">Isomerase</keyword>
<gene>
    <name evidence="2" type="ORF">HMF8227_01706</name>
</gene>
<dbReference type="PANTHER" id="PTHR43245">
    <property type="entry name" value="BIFUNCTIONAL POLYMYXIN RESISTANCE PROTEIN ARNA"/>
    <property type="match status" value="1"/>
</dbReference>
<dbReference type="EMBL" id="CP029347">
    <property type="protein sequence ID" value="AWL12179.1"/>
    <property type="molecule type" value="Genomic_DNA"/>
</dbReference>
<name>A0A2S2E3K9_9ALTE</name>
<dbReference type="OrthoDB" id="9801056at2"/>
<dbReference type="InterPro" id="IPR001509">
    <property type="entry name" value="Epimerase_deHydtase"/>
</dbReference>
<protein>
    <submittedName>
        <fullName evidence="2">UDP-glucose 4-epimerase</fullName>
        <ecNumber evidence="2">5.1.3.2</ecNumber>
    </submittedName>
</protein>
<sequence>MSRILITGSQGYLGKQVVSALAGKHQVFGIDIIDAEPPHYHYRRMDIRSQELVGFMGEAGIEQVVHLASIVTPSQDRARDYDIEVNGTRNLLDACVTNGVNHLTVTSSGAAYGYHADSPDWLTEIDPVRGNYHFSYSYHKRKVEEMLADFRQSVPQLHQLILRPGTILGKETDNLITRLFKKSTLLAVQGSDSPFVFILDKDVADIVVTGVDERKTGIYNLAGDGALSMDEIAAILNKPVRTLPAWLLKVALWVGQRLHLTPYGPEQLDFLRYRPVLSNRALKEQFGFTPSMNSRQVFEYYAHHQGMLP</sequence>
<dbReference type="SUPFAM" id="SSF51735">
    <property type="entry name" value="NAD(P)-binding Rossmann-fold domains"/>
    <property type="match status" value="1"/>
</dbReference>
<dbReference type="Proteomes" id="UP000245728">
    <property type="component" value="Chromosome"/>
</dbReference>
<dbReference type="CDD" id="cd05240">
    <property type="entry name" value="UDP_G4E_3_SDR_e"/>
    <property type="match status" value="1"/>
</dbReference>
<dbReference type="Pfam" id="PF01370">
    <property type="entry name" value="Epimerase"/>
    <property type="match status" value="1"/>
</dbReference>
<dbReference type="KEGG" id="salh:HMF8227_01706"/>
<dbReference type="GO" id="GO:0003978">
    <property type="term" value="F:UDP-glucose 4-epimerase activity"/>
    <property type="evidence" value="ECO:0007669"/>
    <property type="project" value="UniProtKB-EC"/>
</dbReference>
<dbReference type="AlphaFoldDB" id="A0A2S2E3K9"/>
<dbReference type="InterPro" id="IPR036291">
    <property type="entry name" value="NAD(P)-bd_dom_sf"/>
</dbReference>
<feature type="domain" description="NAD-dependent epimerase/dehydratase" evidence="1">
    <location>
        <begin position="4"/>
        <end position="221"/>
    </location>
</feature>
<dbReference type="RefSeq" id="WP_109339776.1">
    <property type="nucleotide sequence ID" value="NZ_CP029347.1"/>
</dbReference>
<keyword evidence="3" id="KW-1185">Reference proteome</keyword>
<evidence type="ECO:0000259" key="1">
    <source>
        <dbReference type="Pfam" id="PF01370"/>
    </source>
</evidence>
<proteinExistence type="predicted"/>
<evidence type="ECO:0000313" key="3">
    <source>
        <dbReference type="Proteomes" id="UP000245728"/>
    </source>
</evidence>
<organism evidence="2 3">
    <name type="scientific">Saliniradius amylolyticus</name>
    <dbReference type="NCBI Taxonomy" id="2183582"/>
    <lineage>
        <taxon>Bacteria</taxon>
        <taxon>Pseudomonadati</taxon>
        <taxon>Pseudomonadota</taxon>
        <taxon>Gammaproteobacteria</taxon>
        <taxon>Alteromonadales</taxon>
        <taxon>Alteromonadaceae</taxon>
        <taxon>Saliniradius</taxon>
    </lineage>
</organism>
<dbReference type="EC" id="5.1.3.2" evidence="2"/>
<dbReference type="InterPro" id="IPR050177">
    <property type="entry name" value="Lipid_A_modif_metabolic_enz"/>
</dbReference>
<dbReference type="Gene3D" id="3.40.50.720">
    <property type="entry name" value="NAD(P)-binding Rossmann-like Domain"/>
    <property type="match status" value="1"/>
</dbReference>
<reference evidence="2 3" key="1">
    <citation type="submission" date="2018-05" db="EMBL/GenBank/DDBJ databases">
        <title>Salinimonas sp. HMF8227 Genome sequencing and assembly.</title>
        <authorList>
            <person name="Kang H."/>
            <person name="Kang J."/>
            <person name="Cha I."/>
            <person name="Kim H."/>
            <person name="Joh K."/>
        </authorList>
    </citation>
    <scope>NUCLEOTIDE SEQUENCE [LARGE SCALE GENOMIC DNA]</scope>
    <source>
        <strain evidence="2 3">HMF8227</strain>
    </source>
</reference>